<organism evidence="2 3">
    <name type="scientific">Neptunicella marina</name>
    <dbReference type="NCBI Taxonomy" id="2125989"/>
    <lineage>
        <taxon>Bacteria</taxon>
        <taxon>Pseudomonadati</taxon>
        <taxon>Pseudomonadota</taxon>
        <taxon>Gammaproteobacteria</taxon>
        <taxon>Alteromonadales</taxon>
        <taxon>Alteromonadaceae</taxon>
        <taxon>Neptunicella</taxon>
    </lineage>
</organism>
<dbReference type="NCBIfam" id="TIGR00278">
    <property type="entry name" value="membrane protein insertion efficiency factor YidD"/>
    <property type="match status" value="1"/>
</dbReference>
<reference evidence="2" key="1">
    <citation type="journal article" date="2018" name="Int. J. Syst. Evol. Microbiol.">
        <title>Neptunicella marina gen. nov., sp. nov., isolated from surface seawater.</title>
        <authorList>
            <person name="Liu X."/>
            <person name="Lai Q."/>
            <person name="Du Y."/>
            <person name="Zhang X."/>
            <person name="Liu Z."/>
            <person name="Sun F."/>
            <person name="Shao Z."/>
        </authorList>
    </citation>
    <scope>NUCLEOTIDE SEQUENCE</scope>
    <source>
        <strain evidence="2">S27-2</strain>
    </source>
</reference>
<dbReference type="EMBL" id="JACNEP010000009">
    <property type="protein sequence ID" value="MBC3766641.1"/>
    <property type="molecule type" value="Genomic_DNA"/>
</dbReference>
<dbReference type="PANTHER" id="PTHR33383">
    <property type="entry name" value="MEMBRANE PROTEIN INSERTION EFFICIENCY FACTOR-RELATED"/>
    <property type="match status" value="1"/>
</dbReference>
<gene>
    <name evidence="2" type="primary">yidD</name>
    <name evidence="2" type="ORF">H8B19_12195</name>
</gene>
<keyword evidence="1" id="KW-0472">Membrane</keyword>
<dbReference type="PANTHER" id="PTHR33383:SF1">
    <property type="entry name" value="MEMBRANE PROTEIN INSERTION EFFICIENCY FACTOR-RELATED"/>
    <property type="match status" value="1"/>
</dbReference>
<dbReference type="AlphaFoldDB" id="A0A8J6M5P3"/>
<sequence>MEKAESPMQRILITLVKGYQKTLSPIIGQQCRFHPTCSHYSIEAIKVHGSVIGSWLTIKRILKCQPLHSGGFDPVPPKQREMK</sequence>
<dbReference type="Proteomes" id="UP000601768">
    <property type="component" value="Unassembled WGS sequence"/>
</dbReference>
<dbReference type="Pfam" id="PF01809">
    <property type="entry name" value="YidD"/>
    <property type="match status" value="1"/>
</dbReference>
<dbReference type="GO" id="GO:0005886">
    <property type="term" value="C:plasma membrane"/>
    <property type="evidence" value="ECO:0007669"/>
    <property type="project" value="UniProtKB-SubCell"/>
</dbReference>
<keyword evidence="1" id="KW-1003">Cell membrane</keyword>
<comment type="function">
    <text evidence="1">Could be involved in insertion of integral membrane proteins into the membrane.</text>
</comment>
<comment type="caution">
    <text evidence="2">The sequence shown here is derived from an EMBL/GenBank/DDBJ whole genome shotgun (WGS) entry which is preliminary data.</text>
</comment>
<dbReference type="InterPro" id="IPR002696">
    <property type="entry name" value="Membr_insert_effic_factor_YidD"/>
</dbReference>
<evidence type="ECO:0000256" key="1">
    <source>
        <dbReference type="HAMAP-Rule" id="MF_00386"/>
    </source>
</evidence>
<dbReference type="RefSeq" id="WP_186507169.1">
    <property type="nucleotide sequence ID" value="NZ_JACNEP010000009.1"/>
</dbReference>
<dbReference type="HAMAP" id="MF_00386">
    <property type="entry name" value="UPF0161_YidD"/>
    <property type="match status" value="1"/>
</dbReference>
<comment type="subcellular location">
    <subcellularLocation>
        <location evidence="1">Cell membrane</location>
        <topology evidence="1">Peripheral membrane protein</topology>
        <orientation evidence="1">Cytoplasmic side</orientation>
    </subcellularLocation>
</comment>
<evidence type="ECO:0000313" key="3">
    <source>
        <dbReference type="Proteomes" id="UP000601768"/>
    </source>
</evidence>
<name>A0A8J6M5P3_9ALTE</name>
<accession>A0A8J6M5P3</accession>
<dbReference type="SMART" id="SM01234">
    <property type="entry name" value="Haemolytic"/>
    <property type="match status" value="1"/>
</dbReference>
<proteinExistence type="inferred from homology"/>
<comment type="similarity">
    <text evidence="1">Belongs to the UPF0161 family.</text>
</comment>
<reference evidence="2" key="2">
    <citation type="submission" date="2020-08" db="EMBL/GenBank/DDBJ databases">
        <authorList>
            <person name="Lai Q."/>
        </authorList>
    </citation>
    <scope>NUCLEOTIDE SEQUENCE</scope>
    <source>
        <strain evidence="2">S27-2</strain>
    </source>
</reference>
<keyword evidence="3" id="KW-1185">Reference proteome</keyword>
<protein>
    <recommendedName>
        <fullName evidence="1">Putative membrane protein insertion efficiency factor</fullName>
    </recommendedName>
</protein>
<evidence type="ECO:0000313" key="2">
    <source>
        <dbReference type="EMBL" id="MBC3766641.1"/>
    </source>
</evidence>